<sequence>MKMDDSNSMELVGLKEAATKLKLSPTALSNLRNRDKSFPLPCETPKSGPIWRAEDIFKYGLRTGRLTEDEFYIPAMWGPSKTIAIVGRAKVGKSFIVSMFADKTIHYRNAFSSGGGDKTACSVKNVFIDTNDDFMSFVEFHSSFHTDFKDVHDYEDLCSDAEFMNGTQVSLENTEKLPRFIENIERLVRRILEAEEQYKKQFPDKKAKKSQNTIEVYCKPSDFCRTIMQQASLKRLEVIDTPGVSGNVEFVKISKADLYVFLLNDANTDEAKTLEKIVEEIKPYIATSNACFLYRSSSGFITTKEKFEKEQKKVEKNMQQFEDLFVHLRGSIISRAMDVLYPAKTCICFPPMDPEDLSPPEELFREKFTDKIIRAFSGDTEKLLREEFDKVLNGNRDETFEYVKQILGNIPSHDHCAKPISYLPNFIKENHDRVKSNDNRRIVNNVAAGYRTEKHFLYKYFQDFTQEKCPEIWQQHTIRYLYHMLSQGVTRDCGLGIGIYHTEDSPALTMIAAESVLAEQVLNEIFNNPEKSRSGNYRNALRNNGITSKTWEKVFCSDNSLMTKKLQLIVSCLNHIPTVSLYELVFCRYIGGLRKITEYSILREFFQTDSDCENFVASLNF</sequence>
<dbReference type="STRING" id="1469647.BC351_33175"/>
<accession>A0A1V4HEP3</accession>
<name>A0A1V4HEP3_9BACL</name>
<gene>
    <name evidence="1" type="ORF">BC351_33175</name>
</gene>
<reference evidence="2" key="1">
    <citation type="submission" date="2016-07" db="EMBL/GenBank/DDBJ databases">
        <authorList>
            <person name="Florea S."/>
            <person name="Webb J.S."/>
            <person name="Jaromczyk J."/>
            <person name="Schardl C.L."/>
        </authorList>
    </citation>
    <scope>NUCLEOTIDE SEQUENCE [LARGE SCALE GENOMIC DNA]</scope>
    <source>
        <strain evidence="2">CY1</strain>
    </source>
</reference>
<keyword evidence="2" id="KW-1185">Reference proteome</keyword>
<dbReference type="Proteomes" id="UP000190626">
    <property type="component" value="Unassembled WGS sequence"/>
</dbReference>
<dbReference type="AlphaFoldDB" id="A0A1V4HEP3"/>
<comment type="caution">
    <text evidence="1">The sequence shown here is derived from an EMBL/GenBank/DDBJ whole genome shotgun (WGS) entry which is preliminary data.</text>
</comment>
<dbReference type="OrthoDB" id="2585826at2"/>
<dbReference type="EMBL" id="MBTG01000026">
    <property type="protein sequence ID" value="OPH52187.1"/>
    <property type="molecule type" value="Genomic_DNA"/>
</dbReference>
<evidence type="ECO:0000313" key="2">
    <source>
        <dbReference type="Proteomes" id="UP000190626"/>
    </source>
</evidence>
<protein>
    <submittedName>
        <fullName evidence="1">Uncharacterized protein</fullName>
    </submittedName>
</protein>
<proteinExistence type="predicted"/>
<organism evidence="1 2">
    <name type="scientific">Paenibacillus ferrarius</name>
    <dbReference type="NCBI Taxonomy" id="1469647"/>
    <lineage>
        <taxon>Bacteria</taxon>
        <taxon>Bacillati</taxon>
        <taxon>Bacillota</taxon>
        <taxon>Bacilli</taxon>
        <taxon>Bacillales</taxon>
        <taxon>Paenibacillaceae</taxon>
        <taxon>Paenibacillus</taxon>
    </lineage>
</organism>
<dbReference type="RefSeq" id="WP_079416406.1">
    <property type="nucleotide sequence ID" value="NZ_MBTG01000026.1"/>
</dbReference>
<evidence type="ECO:0000313" key="1">
    <source>
        <dbReference type="EMBL" id="OPH52187.1"/>
    </source>
</evidence>
<dbReference type="SUPFAM" id="SSF52540">
    <property type="entry name" value="P-loop containing nucleoside triphosphate hydrolases"/>
    <property type="match status" value="1"/>
</dbReference>
<dbReference type="InterPro" id="IPR027417">
    <property type="entry name" value="P-loop_NTPase"/>
</dbReference>